<dbReference type="AlphaFoldDB" id="A0A812K977"/>
<evidence type="ECO:0000313" key="1">
    <source>
        <dbReference type="EMBL" id="CAE7224995.1"/>
    </source>
</evidence>
<dbReference type="EMBL" id="CAJNIZ010003703">
    <property type="protein sequence ID" value="CAE7224995.1"/>
    <property type="molecule type" value="Genomic_DNA"/>
</dbReference>
<keyword evidence="2" id="KW-1185">Reference proteome</keyword>
<accession>A0A812K977</accession>
<dbReference type="Proteomes" id="UP000649617">
    <property type="component" value="Unassembled WGS sequence"/>
</dbReference>
<gene>
    <name evidence="1" type="ORF">SPIL2461_LOCUS3128</name>
</gene>
<comment type="caution">
    <text evidence="1">The sequence shown here is derived from an EMBL/GenBank/DDBJ whole genome shotgun (WGS) entry which is preliminary data.</text>
</comment>
<proteinExistence type="predicted"/>
<reference evidence="1" key="1">
    <citation type="submission" date="2021-02" db="EMBL/GenBank/DDBJ databases">
        <authorList>
            <person name="Dougan E. K."/>
            <person name="Rhodes N."/>
            <person name="Thang M."/>
            <person name="Chan C."/>
        </authorList>
    </citation>
    <scope>NUCLEOTIDE SEQUENCE</scope>
</reference>
<sequence length="574" mass="63210">MGPELTAWQQRVFNEVTARAAELSEAAEPRILAIFDSQEFRAKLASCCPSLVELPARALLEKLSEQLQVAEVVSGFPAAHDPADEGNTPGMSISLGLEGSFFLNDWEAILLHSKDPQKAWHQIVANYKAFSVDHPLQEVKVQEWLNGCSGMPMPTKFFTLDQCYRLAGLPVTMRLTAAKGLVQFSAWTTNTLSEDVESYFLGARAAPTKVPCPAETPQVSAVYVADGECHRFVTHNNTKSFRDQDVAETSQYKLKPFGLPGAPATLQEAAERPVYSMVNLNMIDAGSPVFGDVSAVFARKYISQSTVLSPVDTGFFQAYCINRQGIPMLRLSCNCSAMTAFKELGTFQHNLHLFLHNQDFWESGGLLHSTIQRLEPPWGSNPVSGSSFLKYFEGARLGKLAYPTAIRFLIGSFPVLFGTPLGVSLQTWALNRGWVLVWSLGPNDKRLLHPTTGFDFGPVLQNLDFKVNQRILDPVVLAKTTATSSLKLDSSVVQKFRKLWEHVVALRSQAQVTNATMAQQWLEATEQLPELSLRPLMAGDCTRQLEDVECVGVTLEGSCICYGLEAAAVENLVV</sequence>
<protein>
    <submittedName>
        <fullName evidence="1">Uncharacterized protein</fullName>
    </submittedName>
</protein>
<name>A0A812K977_SYMPI</name>
<organism evidence="1 2">
    <name type="scientific">Symbiodinium pilosum</name>
    <name type="common">Dinoflagellate</name>
    <dbReference type="NCBI Taxonomy" id="2952"/>
    <lineage>
        <taxon>Eukaryota</taxon>
        <taxon>Sar</taxon>
        <taxon>Alveolata</taxon>
        <taxon>Dinophyceae</taxon>
        <taxon>Suessiales</taxon>
        <taxon>Symbiodiniaceae</taxon>
        <taxon>Symbiodinium</taxon>
    </lineage>
</organism>
<dbReference type="OrthoDB" id="426701at2759"/>
<evidence type="ECO:0000313" key="2">
    <source>
        <dbReference type="Proteomes" id="UP000649617"/>
    </source>
</evidence>